<feature type="compositionally biased region" description="Basic residues" evidence="1">
    <location>
        <begin position="89"/>
        <end position="105"/>
    </location>
</feature>
<accession>A0A7R8CX94</accession>
<evidence type="ECO:0000313" key="3">
    <source>
        <dbReference type="Proteomes" id="UP000675881"/>
    </source>
</evidence>
<evidence type="ECO:0000313" key="2">
    <source>
        <dbReference type="EMBL" id="CAF2958466.1"/>
    </source>
</evidence>
<organism evidence="2 3">
    <name type="scientific">Lepeophtheirus salmonis</name>
    <name type="common">Salmon louse</name>
    <name type="synonym">Caligus salmonis</name>
    <dbReference type="NCBI Taxonomy" id="72036"/>
    <lineage>
        <taxon>Eukaryota</taxon>
        <taxon>Metazoa</taxon>
        <taxon>Ecdysozoa</taxon>
        <taxon>Arthropoda</taxon>
        <taxon>Crustacea</taxon>
        <taxon>Multicrustacea</taxon>
        <taxon>Hexanauplia</taxon>
        <taxon>Copepoda</taxon>
        <taxon>Siphonostomatoida</taxon>
        <taxon>Caligidae</taxon>
        <taxon>Lepeophtheirus</taxon>
    </lineage>
</organism>
<evidence type="ECO:0000256" key="1">
    <source>
        <dbReference type="SAM" id="MobiDB-lite"/>
    </source>
</evidence>
<protein>
    <submittedName>
        <fullName evidence="2">(salmon louse) hypothetical protein</fullName>
    </submittedName>
</protein>
<gene>
    <name evidence="2" type="ORF">LSAA_9843</name>
</gene>
<name>A0A7R8CX94_LEPSM</name>
<sequence length="105" mass="11276">MLKVTQTKGLIAPEGGSYRFSVVGELVQGSDEGETNGTDPGKQAITATSESVLTPLQGLKGAEEYSTGFTEDLSKKDSDNSESVEVAGRRRHHPGYYKIHSKGKF</sequence>
<feature type="region of interest" description="Disordered" evidence="1">
    <location>
        <begin position="68"/>
        <end position="105"/>
    </location>
</feature>
<keyword evidence="3" id="KW-1185">Reference proteome</keyword>
<dbReference type="Proteomes" id="UP000675881">
    <property type="component" value="Chromosome 5"/>
</dbReference>
<dbReference type="EMBL" id="HG994584">
    <property type="protein sequence ID" value="CAF2958466.1"/>
    <property type="molecule type" value="Genomic_DNA"/>
</dbReference>
<reference evidence="2" key="1">
    <citation type="submission" date="2021-02" db="EMBL/GenBank/DDBJ databases">
        <authorList>
            <person name="Bekaert M."/>
        </authorList>
    </citation>
    <scope>NUCLEOTIDE SEQUENCE</scope>
    <source>
        <strain evidence="2">IoA-00</strain>
    </source>
</reference>
<dbReference type="AlphaFoldDB" id="A0A7R8CX94"/>
<proteinExistence type="predicted"/>